<keyword evidence="1" id="KW-0732">Signal</keyword>
<dbReference type="EMBL" id="JARJLG010000177">
    <property type="protein sequence ID" value="KAJ7732227.1"/>
    <property type="molecule type" value="Genomic_DNA"/>
</dbReference>
<evidence type="ECO:0000313" key="2">
    <source>
        <dbReference type="EMBL" id="KAJ7732227.1"/>
    </source>
</evidence>
<gene>
    <name evidence="2" type="ORF">DFH07DRAFT_144471</name>
</gene>
<evidence type="ECO:0000313" key="3">
    <source>
        <dbReference type="Proteomes" id="UP001215280"/>
    </source>
</evidence>
<name>A0AAD7I142_9AGAR</name>
<dbReference type="Proteomes" id="UP001215280">
    <property type="component" value="Unassembled WGS sequence"/>
</dbReference>
<accession>A0AAD7I142</accession>
<reference evidence="2" key="1">
    <citation type="submission" date="2023-03" db="EMBL/GenBank/DDBJ databases">
        <title>Massive genome expansion in bonnet fungi (Mycena s.s.) driven by repeated elements and novel gene families across ecological guilds.</title>
        <authorList>
            <consortium name="Lawrence Berkeley National Laboratory"/>
            <person name="Harder C.B."/>
            <person name="Miyauchi S."/>
            <person name="Viragh M."/>
            <person name="Kuo A."/>
            <person name="Thoen E."/>
            <person name="Andreopoulos B."/>
            <person name="Lu D."/>
            <person name="Skrede I."/>
            <person name="Drula E."/>
            <person name="Henrissat B."/>
            <person name="Morin E."/>
            <person name="Kohler A."/>
            <person name="Barry K."/>
            <person name="LaButti K."/>
            <person name="Morin E."/>
            <person name="Salamov A."/>
            <person name="Lipzen A."/>
            <person name="Mereny Z."/>
            <person name="Hegedus B."/>
            <person name="Baldrian P."/>
            <person name="Stursova M."/>
            <person name="Weitz H."/>
            <person name="Taylor A."/>
            <person name="Grigoriev I.V."/>
            <person name="Nagy L.G."/>
            <person name="Martin F."/>
            <person name="Kauserud H."/>
        </authorList>
    </citation>
    <scope>NUCLEOTIDE SEQUENCE</scope>
    <source>
        <strain evidence="2">CBHHK188m</strain>
    </source>
</reference>
<sequence length="179" mass="20057">MIRIWRWVHGLHAAISFPACSSGFRLAPFPLRRRPTSPSTRKEPFGVGVPLRPCSAICRPGEGRGMAAAVLLSGSVNTQVFRDEAFCRVPDIFGQLLRVNLPLRRRRLIVSFRAQFPFKEAWKISAFSCPHKFHRCGQKIPCIVVSRPQPTLCPLYPDPGAGRSKEDYISVGTRALDPF</sequence>
<protein>
    <recommendedName>
        <fullName evidence="4">Secreted protein</fullName>
    </recommendedName>
</protein>
<feature type="signal peptide" evidence="1">
    <location>
        <begin position="1"/>
        <end position="23"/>
    </location>
</feature>
<organism evidence="2 3">
    <name type="scientific">Mycena maculata</name>
    <dbReference type="NCBI Taxonomy" id="230809"/>
    <lineage>
        <taxon>Eukaryota</taxon>
        <taxon>Fungi</taxon>
        <taxon>Dikarya</taxon>
        <taxon>Basidiomycota</taxon>
        <taxon>Agaricomycotina</taxon>
        <taxon>Agaricomycetes</taxon>
        <taxon>Agaricomycetidae</taxon>
        <taxon>Agaricales</taxon>
        <taxon>Marasmiineae</taxon>
        <taxon>Mycenaceae</taxon>
        <taxon>Mycena</taxon>
    </lineage>
</organism>
<dbReference type="AlphaFoldDB" id="A0AAD7I142"/>
<keyword evidence="3" id="KW-1185">Reference proteome</keyword>
<proteinExistence type="predicted"/>
<evidence type="ECO:0000256" key="1">
    <source>
        <dbReference type="SAM" id="SignalP"/>
    </source>
</evidence>
<evidence type="ECO:0008006" key="4">
    <source>
        <dbReference type="Google" id="ProtNLM"/>
    </source>
</evidence>
<comment type="caution">
    <text evidence="2">The sequence shown here is derived from an EMBL/GenBank/DDBJ whole genome shotgun (WGS) entry which is preliminary data.</text>
</comment>
<feature type="chain" id="PRO_5042286486" description="Secreted protein" evidence="1">
    <location>
        <begin position="24"/>
        <end position="179"/>
    </location>
</feature>